<evidence type="ECO:0000313" key="2">
    <source>
        <dbReference type="Proteomes" id="UP000593560"/>
    </source>
</evidence>
<dbReference type="Proteomes" id="UP000593560">
    <property type="component" value="Unassembled WGS sequence"/>
</dbReference>
<sequence length="116" mass="14159">MVESLNNFTFFAKDWNRNIYGFLGTRKRNLMRSLNNIQKTLEHFSSTYLAGKELEIRDELENVLDHKDLLWRLKARCDWLQLGDRNTKFFHSRTLRRRKFNRIITLRFDNGEWCTD</sequence>
<accession>A0A7J9IBB3</accession>
<reference evidence="1 2" key="1">
    <citation type="journal article" date="2019" name="Genome Biol. Evol.">
        <title>Insights into the evolution of the New World diploid cottons (Gossypium, subgenus Houzingenia) based on genome sequencing.</title>
        <authorList>
            <person name="Grover C.E."/>
            <person name="Arick M.A. 2nd"/>
            <person name="Thrash A."/>
            <person name="Conover J.L."/>
            <person name="Sanders W.S."/>
            <person name="Peterson D.G."/>
            <person name="Frelichowski J.E."/>
            <person name="Scheffler J.A."/>
            <person name="Scheffler B.E."/>
            <person name="Wendel J.F."/>
        </authorList>
    </citation>
    <scope>NUCLEOTIDE SEQUENCE [LARGE SCALE GENOMIC DNA]</scope>
    <source>
        <strain evidence="1">0</strain>
        <tissue evidence="1">Leaf</tissue>
    </source>
</reference>
<dbReference type="OrthoDB" id="1002598at2759"/>
<keyword evidence="2" id="KW-1185">Reference proteome</keyword>
<name>A0A7J9IBB3_9ROSI</name>
<evidence type="ECO:0000313" key="1">
    <source>
        <dbReference type="EMBL" id="MBA0818914.1"/>
    </source>
</evidence>
<dbReference type="AlphaFoldDB" id="A0A7J9IBB3"/>
<proteinExistence type="predicted"/>
<organism evidence="1 2">
    <name type="scientific">Gossypium harknessii</name>
    <dbReference type="NCBI Taxonomy" id="34285"/>
    <lineage>
        <taxon>Eukaryota</taxon>
        <taxon>Viridiplantae</taxon>
        <taxon>Streptophyta</taxon>
        <taxon>Embryophyta</taxon>
        <taxon>Tracheophyta</taxon>
        <taxon>Spermatophyta</taxon>
        <taxon>Magnoliopsida</taxon>
        <taxon>eudicotyledons</taxon>
        <taxon>Gunneridae</taxon>
        <taxon>Pentapetalae</taxon>
        <taxon>rosids</taxon>
        <taxon>malvids</taxon>
        <taxon>Malvales</taxon>
        <taxon>Malvaceae</taxon>
        <taxon>Malvoideae</taxon>
        <taxon>Gossypium</taxon>
    </lineage>
</organism>
<comment type="caution">
    <text evidence="1">The sequence shown here is derived from an EMBL/GenBank/DDBJ whole genome shotgun (WGS) entry which is preliminary data.</text>
</comment>
<protein>
    <submittedName>
        <fullName evidence="1">Uncharacterized protein</fullName>
    </submittedName>
</protein>
<dbReference type="EMBL" id="JABFAD010326759">
    <property type="protein sequence ID" value="MBA0818914.1"/>
    <property type="molecule type" value="Genomic_DNA"/>
</dbReference>
<gene>
    <name evidence="1" type="ORF">Gohar_025516</name>
</gene>